<dbReference type="EMBL" id="JAEVFJ010000007">
    <property type="protein sequence ID" value="KAH8103566.1"/>
    <property type="molecule type" value="Genomic_DNA"/>
</dbReference>
<evidence type="ECO:0000313" key="2">
    <source>
        <dbReference type="EMBL" id="KAH8103566.1"/>
    </source>
</evidence>
<keyword evidence="3" id="KW-1185">Reference proteome</keyword>
<evidence type="ECO:0000313" key="3">
    <source>
        <dbReference type="Proteomes" id="UP000813824"/>
    </source>
</evidence>
<evidence type="ECO:0000256" key="1">
    <source>
        <dbReference type="SAM" id="MobiDB-lite"/>
    </source>
</evidence>
<dbReference type="Proteomes" id="UP000813824">
    <property type="component" value="Unassembled WGS sequence"/>
</dbReference>
<dbReference type="AlphaFoldDB" id="A0A8K0UUR9"/>
<sequence>MFEILGLVLSFIGLATLIPQLYGILAAHLPEQKLKQLDDALKETTELLDAAMLDGFIRDHKFETSLHRIRCVTETLRARVVCAPGFYKQCLAFAKGLSGRIGHVYKDVTVVRARIVTISEEARQLLLREDLTLEGFAEGERRNVTNPHHLPSSDRTLDISQFKNRESPNVSMTSHPVAPQVAMPSPTHSDRKACTLYNPLRYTSISSAHPAYADALVYEPTPLTFPSTMRRSSRISASIFDRASPLSPLPFYSPPITSTVVAHERTTSHTSLQVAPSLICDPVEKSSGSDYHHVLQLVQSQGQVTHKLAADMDHLMELVGMLLARVPSTDLEAGKQQLLESHH</sequence>
<comment type="caution">
    <text evidence="2">The sequence shown here is derived from an EMBL/GenBank/DDBJ whole genome shotgun (WGS) entry which is preliminary data.</text>
</comment>
<gene>
    <name evidence="2" type="ORF">BXZ70DRAFT_926323</name>
</gene>
<organism evidence="2 3">
    <name type="scientific">Cristinia sonorae</name>
    <dbReference type="NCBI Taxonomy" id="1940300"/>
    <lineage>
        <taxon>Eukaryota</taxon>
        <taxon>Fungi</taxon>
        <taxon>Dikarya</taxon>
        <taxon>Basidiomycota</taxon>
        <taxon>Agaricomycotina</taxon>
        <taxon>Agaricomycetes</taxon>
        <taxon>Agaricomycetidae</taxon>
        <taxon>Agaricales</taxon>
        <taxon>Pleurotineae</taxon>
        <taxon>Stephanosporaceae</taxon>
        <taxon>Cristinia</taxon>
    </lineage>
</organism>
<feature type="region of interest" description="Disordered" evidence="1">
    <location>
        <begin position="166"/>
        <end position="190"/>
    </location>
</feature>
<accession>A0A8K0UUR9</accession>
<protein>
    <submittedName>
        <fullName evidence="2">Uncharacterized protein</fullName>
    </submittedName>
</protein>
<reference evidence="2" key="1">
    <citation type="journal article" date="2021" name="New Phytol.">
        <title>Evolutionary innovations through gain and loss of genes in the ectomycorrhizal Boletales.</title>
        <authorList>
            <person name="Wu G."/>
            <person name="Miyauchi S."/>
            <person name="Morin E."/>
            <person name="Kuo A."/>
            <person name="Drula E."/>
            <person name="Varga T."/>
            <person name="Kohler A."/>
            <person name="Feng B."/>
            <person name="Cao Y."/>
            <person name="Lipzen A."/>
            <person name="Daum C."/>
            <person name="Hundley H."/>
            <person name="Pangilinan J."/>
            <person name="Johnson J."/>
            <person name="Barry K."/>
            <person name="LaButti K."/>
            <person name="Ng V."/>
            <person name="Ahrendt S."/>
            <person name="Min B."/>
            <person name="Choi I.G."/>
            <person name="Park H."/>
            <person name="Plett J.M."/>
            <person name="Magnuson J."/>
            <person name="Spatafora J.W."/>
            <person name="Nagy L.G."/>
            <person name="Henrissat B."/>
            <person name="Grigoriev I.V."/>
            <person name="Yang Z.L."/>
            <person name="Xu J."/>
            <person name="Martin F.M."/>
        </authorList>
    </citation>
    <scope>NUCLEOTIDE SEQUENCE</scope>
    <source>
        <strain evidence="2">KKN 215</strain>
    </source>
</reference>
<proteinExistence type="predicted"/>
<dbReference type="OrthoDB" id="2680369at2759"/>
<name>A0A8K0UUR9_9AGAR</name>